<evidence type="ECO:0000313" key="3">
    <source>
        <dbReference type="EMBL" id="KAF3699592.1"/>
    </source>
</evidence>
<gene>
    <name evidence="3" type="ORF">EXN66_Car015279</name>
</gene>
<protein>
    <submittedName>
        <fullName evidence="3">Macrophage mannose receptor 1</fullName>
    </submittedName>
</protein>
<dbReference type="AlphaFoldDB" id="A0A6G1QAM4"/>
<feature type="signal peptide" evidence="1">
    <location>
        <begin position="1"/>
        <end position="22"/>
    </location>
</feature>
<organism evidence="3 4">
    <name type="scientific">Channa argus</name>
    <name type="common">Northern snakehead</name>
    <name type="synonym">Ophicephalus argus</name>
    <dbReference type="NCBI Taxonomy" id="215402"/>
    <lineage>
        <taxon>Eukaryota</taxon>
        <taxon>Metazoa</taxon>
        <taxon>Chordata</taxon>
        <taxon>Craniata</taxon>
        <taxon>Vertebrata</taxon>
        <taxon>Euteleostomi</taxon>
        <taxon>Actinopterygii</taxon>
        <taxon>Neopterygii</taxon>
        <taxon>Teleostei</taxon>
        <taxon>Neoteleostei</taxon>
        <taxon>Acanthomorphata</taxon>
        <taxon>Anabantaria</taxon>
        <taxon>Anabantiformes</taxon>
        <taxon>Channoidei</taxon>
        <taxon>Channidae</taxon>
        <taxon>Channa</taxon>
    </lineage>
</organism>
<reference evidence="4" key="2">
    <citation type="submission" date="2019-02" db="EMBL/GenBank/DDBJ databases">
        <title>Opniocepnalus argus Var Kimnra genome.</title>
        <authorList>
            <person name="Zhou C."/>
            <person name="Xiao S."/>
        </authorList>
    </citation>
    <scope>NUCLEOTIDE SEQUENCE [LARGE SCALE GENOMIC DNA]</scope>
</reference>
<dbReference type="Gene3D" id="3.10.100.10">
    <property type="entry name" value="Mannose-Binding Protein A, subunit A"/>
    <property type="match status" value="2"/>
</dbReference>
<feature type="domain" description="C-type lectin" evidence="2">
    <location>
        <begin position="147"/>
        <end position="256"/>
    </location>
</feature>
<keyword evidence="1" id="KW-0732">Signal</keyword>
<feature type="domain" description="C-type lectin" evidence="2">
    <location>
        <begin position="16"/>
        <end position="140"/>
    </location>
</feature>
<dbReference type="InterPro" id="IPR001304">
    <property type="entry name" value="C-type_lectin-like"/>
</dbReference>
<dbReference type="EMBL" id="CM015726">
    <property type="protein sequence ID" value="KAF3699592.1"/>
    <property type="molecule type" value="Genomic_DNA"/>
</dbReference>
<dbReference type="SUPFAM" id="SSF56436">
    <property type="entry name" value="C-type lectin-like"/>
    <property type="match status" value="2"/>
</dbReference>
<accession>A0A6G1QAM4</accession>
<proteinExistence type="predicted"/>
<dbReference type="InterPro" id="IPR016187">
    <property type="entry name" value="CTDL_fold"/>
</dbReference>
<keyword evidence="3" id="KW-0675">Receptor</keyword>
<dbReference type="PANTHER" id="PTHR45784">
    <property type="entry name" value="C-TYPE LECTIN DOMAIN FAMILY 20 MEMBER A-RELATED"/>
    <property type="match status" value="1"/>
</dbReference>
<reference evidence="3 4" key="1">
    <citation type="submission" date="2019-02" db="EMBL/GenBank/DDBJ databases">
        <title>Opniocepnalus argus genome.</title>
        <authorList>
            <person name="Zhou C."/>
            <person name="Xiao S."/>
        </authorList>
    </citation>
    <scope>NUCLEOTIDE SEQUENCE [LARGE SCALE GENOMIC DNA]</scope>
    <source>
        <strain evidence="3">OARG1902GOOAL</strain>
        <tissue evidence="3">Muscle</tissue>
    </source>
</reference>
<evidence type="ECO:0000313" key="4">
    <source>
        <dbReference type="Proteomes" id="UP000503349"/>
    </source>
</evidence>
<dbReference type="OrthoDB" id="6369810at2759"/>
<evidence type="ECO:0000259" key="2">
    <source>
        <dbReference type="PROSITE" id="PS50041"/>
    </source>
</evidence>
<dbReference type="InterPro" id="IPR016186">
    <property type="entry name" value="C-type_lectin-like/link_sf"/>
</dbReference>
<dbReference type="Proteomes" id="UP000503349">
    <property type="component" value="Chromosome 15"/>
</dbReference>
<dbReference type="PROSITE" id="PS50041">
    <property type="entry name" value="C_TYPE_LECTIN_2"/>
    <property type="match status" value="2"/>
</dbReference>
<dbReference type="SMART" id="SM00034">
    <property type="entry name" value="CLECT"/>
    <property type="match status" value="2"/>
</dbReference>
<name>A0A6G1QAM4_CHAAH</name>
<dbReference type="PANTHER" id="PTHR45784:SF3">
    <property type="entry name" value="C-TYPE LECTIN DOMAIN FAMILY 4 MEMBER K-LIKE-RELATED"/>
    <property type="match status" value="1"/>
</dbReference>
<dbReference type="Pfam" id="PF00059">
    <property type="entry name" value="Lectin_C"/>
    <property type="match status" value="2"/>
</dbReference>
<sequence length="331" mass="38193">MKWKRFLCVVLPGLCFLPACFPRVNIPVEQPVNWTEAQSFCRGKYTDLATVGSNNDLNQLVTAAQKYYNNSVWIGLYDDTNSWRWSLQKEGFYGNGETMFRMWKSGEPNNFGGLEDCVAMDPNGLWNDCGCQNVCPFVCYNGSGNTVDPSNYVFVPEFKMMREAQSYCRQFYTDLVSVRNLKEYVEIQKLAQNATIWIGLYRDSWKWSDGSPIMFTKWNPQIGTLRSAFINTPCVVLHQGQWTAQTCGDKLFFVCYDDPVTQQIVRVKVTINNCSVDPEDTTEAIMQQFAQRLKDRGLSENTMLSWRKQHGGKTFYLEKRRVEEEKLICGH</sequence>
<evidence type="ECO:0000256" key="1">
    <source>
        <dbReference type="SAM" id="SignalP"/>
    </source>
</evidence>
<keyword evidence="4" id="KW-1185">Reference proteome</keyword>
<feature type="chain" id="PRO_5026208791" evidence="1">
    <location>
        <begin position="23"/>
        <end position="331"/>
    </location>
</feature>